<dbReference type="Pfam" id="PF07293">
    <property type="entry name" value="DUF1450"/>
    <property type="match status" value="1"/>
</dbReference>
<organism evidence="1 2">
    <name type="scientific">Virgibacillus sediminis</name>
    <dbReference type="NCBI Taxonomy" id="202260"/>
    <lineage>
        <taxon>Bacteria</taxon>
        <taxon>Bacillati</taxon>
        <taxon>Bacillota</taxon>
        <taxon>Bacilli</taxon>
        <taxon>Bacillales</taxon>
        <taxon>Bacillaceae</taxon>
        <taxon>Virgibacillus</taxon>
    </lineage>
</organism>
<keyword evidence="2" id="KW-1185">Reference proteome</keyword>
<dbReference type="RefSeq" id="WP_390306606.1">
    <property type="nucleotide sequence ID" value="NZ_JBHRRZ010000017.1"/>
</dbReference>
<dbReference type="Proteomes" id="UP001595387">
    <property type="component" value="Unassembled WGS sequence"/>
</dbReference>
<evidence type="ECO:0000313" key="1">
    <source>
        <dbReference type="EMBL" id="MFC2948997.1"/>
    </source>
</evidence>
<dbReference type="InterPro" id="IPR009910">
    <property type="entry name" value="DUF1450"/>
</dbReference>
<protein>
    <submittedName>
        <fullName evidence="1">DUF1450 domain-containing protein</fullName>
    </submittedName>
</protein>
<proteinExistence type="predicted"/>
<accession>A0ABV7A7C8</accession>
<sequence>MGIVVVEVCDGNSITEINIEEILEQEFPEVAVLMNECLSFCGLCRVKPYALVNNKRVFGKTPEECLDKIREEIKKELAVYE</sequence>
<comment type="caution">
    <text evidence="1">The sequence shown here is derived from an EMBL/GenBank/DDBJ whole genome shotgun (WGS) entry which is preliminary data.</text>
</comment>
<evidence type="ECO:0000313" key="2">
    <source>
        <dbReference type="Proteomes" id="UP001595387"/>
    </source>
</evidence>
<dbReference type="EMBL" id="JBHRRZ010000017">
    <property type="protein sequence ID" value="MFC2948997.1"/>
    <property type="molecule type" value="Genomic_DNA"/>
</dbReference>
<name>A0ABV7A7C8_9BACI</name>
<gene>
    <name evidence="1" type="ORF">ACFODW_11685</name>
</gene>
<reference evidence="2" key="1">
    <citation type="journal article" date="2019" name="Int. J. Syst. Evol. Microbiol.">
        <title>The Global Catalogue of Microorganisms (GCM) 10K type strain sequencing project: providing services to taxonomists for standard genome sequencing and annotation.</title>
        <authorList>
            <consortium name="The Broad Institute Genomics Platform"/>
            <consortium name="The Broad Institute Genome Sequencing Center for Infectious Disease"/>
            <person name="Wu L."/>
            <person name="Ma J."/>
        </authorList>
    </citation>
    <scope>NUCLEOTIDE SEQUENCE [LARGE SCALE GENOMIC DNA]</scope>
    <source>
        <strain evidence="2">KCTC 13193</strain>
    </source>
</reference>